<evidence type="ECO:0000256" key="4">
    <source>
        <dbReference type="ARBA" id="ARBA00022519"/>
    </source>
</evidence>
<keyword evidence="3" id="KW-1003">Cell membrane</keyword>
<dbReference type="CDD" id="cd06579">
    <property type="entry name" value="TM_PBP1_transp_AraH_like"/>
    <property type="match status" value="1"/>
</dbReference>
<feature type="transmembrane region" description="Helical" evidence="11">
    <location>
        <begin position="61"/>
        <end position="78"/>
    </location>
</feature>
<feature type="transmembrane region" description="Helical" evidence="11">
    <location>
        <begin position="28"/>
        <end position="49"/>
    </location>
</feature>
<evidence type="ECO:0000256" key="8">
    <source>
        <dbReference type="ARBA" id="ARBA00023136"/>
    </source>
</evidence>
<evidence type="ECO:0000313" key="13">
    <source>
        <dbReference type="Proteomes" id="UP000220922"/>
    </source>
</evidence>
<feature type="transmembrane region" description="Helical" evidence="11">
    <location>
        <begin position="298"/>
        <end position="318"/>
    </location>
</feature>
<dbReference type="GO" id="GO:0022857">
    <property type="term" value="F:transmembrane transporter activity"/>
    <property type="evidence" value="ECO:0007669"/>
    <property type="project" value="InterPro"/>
</dbReference>
<comment type="subcellular location">
    <subcellularLocation>
        <location evidence="1">Cell membrane</location>
        <topology evidence="1">Multi-pass membrane protein</topology>
    </subcellularLocation>
</comment>
<feature type="transmembrane region" description="Helical" evidence="11">
    <location>
        <begin position="251"/>
        <end position="268"/>
    </location>
</feature>
<sequence>MSGKTEAQTPGSFLQDLSKVLRQNIRDYGMYIALFVIMVIFAITTNGIFLSPRNLSNLLNQTGYIAVLAVGMTLVIVIRHIDLSVGFLAGFLGAVAAIALVQWGLPTFFVIPMVLGLGALAGLITAFPIAQLGIPSFVASLAGWLIYRGMLQLATEGTGTIIIPDAAFNAIGNGFIPDLPLGGPFEQIHSLTLLLGIIAIGLFIYNELISRKKKIVYGFEVLPNAIFILKLLFISGIVGWITWVLANFNGLSWTVVVMLLVVGIYHFVTTRTVLGRHIYAVGGNPEAAELSGISVKRITYIVFGSMGMLSALSGILFASRLQSATTTAGTLFELDAIAAAYVGGVSAAGGVGRVTGSIIGALVMTSLTSGMNLMGVGIAYQYIVRGVVLAAAVIFDVATRRAAR</sequence>
<reference evidence="12 13" key="1">
    <citation type="submission" date="2016-05" db="EMBL/GenBank/DDBJ databases">
        <authorList>
            <person name="Lavstsen T."/>
            <person name="Jespersen J.S."/>
        </authorList>
    </citation>
    <scope>NUCLEOTIDE SEQUENCE [LARGE SCALE GENOMIC DNA]</scope>
    <source>
        <strain evidence="12 13">B7-9</strain>
    </source>
</reference>
<evidence type="ECO:0000256" key="10">
    <source>
        <dbReference type="ARBA" id="ARBA00035686"/>
    </source>
</evidence>
<evidence type="ECO:0000256" key="6">
    <source>
        <dbReference type="ARBA" id="ARBA00022692"/>
    </source>
</evidence>
<dbReference type="AlphaFoldDB" id="A0A2H3L292"/>
<feature type="transmembrane region" description="Helical" evidence="11">
    <location>
        <begin position="117"/>
        <end position="147"/>
    </location>
</feature>
<comment type="caution">
    <text evidence="12">The sequence shown here is derived from an EMBL/GenBank/DDBJ whole genome shotgun (WGS) entry which is preliminary data.</text>
</comment>
<dbReference type="OrthoDB" id="9813906at2"/>
<keyword evidence="13" id="KW-1185">Reference proteome</keyword>
<evidence type="ECO:0000256" key="2">
    <source>
        <dbReference type="ARBA" id="ARBA00022448"/>
    </source>
</evidence>
<feature type="transmembrane region" description="Helical" evidence="11">
    <location>
        <begin position="85"/>
        <end position="105"/>
    </location>
</feature>
<organism evidence="12 13">
    <name type="scientific">Candidatus Chloroploca asiatica</name>
    <dbReference type="NCBI Taxonomy" id="1506545"/>
    <lineage>
        <taxon>Bacteria</taxon>
        <taxon>Bacillati</taxon>
        <taxon>Chloroflexota</taxon>
        <taxon>Chloroflexia</taxon>
        <taxon>Chloroflexales</taxon>
        <taxon>Chloroflexineae</taxon>
        <taxon>Oscillochloridaceae</taxon>
        <taxon>Candidatus Chloroploca</taxon>
    </lineage>
</organism>
<dbReference type="Pfam" id="PF02653">
    <property type="entry name" value="BPD_transp_2"/>
    <property type="match status" value="1"/>
</dbReference>
<evidence type="ECO:0000313" key="12">
    <source>
        <dbReference type="EMBL" id="PDW00613.1"/>
    </source>
</evidence>
<keyword evidence="7 11" id="KW-1133">Transmembrane helix</keyword>
<keyword evidence="8 11" id="KW-0472">Membrane</keyword>
<evidence type="ECO:0000256" key="3">
    <source>
        <dbReference type="ARBA" id="ARBA00022475"/>
    </source>
</evidence>
<keyword evidence="2" id="KW-0813">Transport</keyword>
<evidence type="ECO:0000256" key="7">
    <source>
        <dbReference type="ARBA" id="ARBA00022989"/>
    </source>
</evidence>
<dbReference type="GO" id="GO:0005886">
    <property type="term" value="C:plasma membrane"/>
    <property type="evidence" value="ECO:0007669"/>
    <property type="project" value="UniProtKB-SubCell"/>
</dbReference>
<evidence type="ECO:0000256" key="5">
    <source>
        <dbReference type="ARBA" id="ARBA00022597"/>
    </source>
</evidence>
<evidence type="ECO:0000256" key="1">
    <source>
        <dbReference type="ARBA" id="ARBA00004651"/>
    </source>
</evidence>
<keyword evidence="6 11" id="KW-0812">Transmembrane</keyword>
<keyword evidence="4" id="KW-0997">Cell inner membrane</keyword>
<feature type="transmembrane region" description="Helical" evidence="11">
    <location>
        <begin position="188"/>
        <end position="209"/>
    </location>
</feature>
<evidence type="ECO:0000256" key="11">
    <source>
        <dbReference type="SAM" id="Phobius"/>
    </source>
</evidence>
<dbReference type="PANTHER" id="PTHR32196:SF32">
    <property type="entry name" value="XYLOSE TRANSPORT SYSTEM PERMEASE PROTEIN XYLH"/>
    <property type="match status" value="1"/>
</dbReference>
<keyword evidence="5" id="KW-0762">Sugar transport</keyword>
<dbReference type="EMBL" id="LYXE01000036">
    <property type="protein sequence ID" value="PDW00613.1"/>
    <property type="molecule type" value="Genomic_DNA"/>
</dbReference>
<dbReference type="Proteomes" id="UP000220922">
    <property type="component" value="Unassembled WGS sequence"/>
</dbReference>
<dbReference type="PANTHER" id="PTHR32196">
    <property type="entry name" value="ABC TRANSPORTER PERMEASE PROTEIN YPHD-RELATED-RELATED"/>
    <property type="match status" value="1"/>
</dbReference>
<evidence type="ECO:0000256" key="9">
    <source>
        <dbReference type="ARBA" id="ARBA00035611"/>
    </source>
</evidence>
<feature type="transmembrane region" description="Helical" evidence="11">
    <location>
        <begin position="379"/>
        <end position="398"/>
    </location>
</feature>
<dbReference type="InterPro" id="IPR001851">
    <property type="entry name" value="ABC_transp_permease"/>
</dbReference>
<feature type="transmembrane region" description="Helical" evidence="11">
    <location>
        <begin position="221"/>
        <end position="245"/>
    </location>
</feature>
<accession>A0A2H3L292</accession>
<gene>
    <name evidence="12" type="ORF">A9Q02_09195</name>
</gene>
<proteinExistence type="predicted"/>
<protein>
    <recommendedName>
        <fullName evidence="10">Xylose transport system permease protein XylH</fullName>
    </recommendedName>
</protein>
<name>A0A2H3L292_9CHLR</name>
<comment type="function">
    <text evidence="9">Part of the binding-protein-dependent transport system for D-xylose. Probably responsible for the translocation of the substrate across the membrane.</text>
</comment>